<keyword evidence="1 4" id="KW-0808">Transferase</keyword>
<dbReference type="PROSITE" id="PS51186">
    <property type="entry name" value="GNAT"/>
    <property type="match status" value="1"/>
</dbReference>
<dbReference type="PANTHER" id="PTHR43877">
    <property type="entry name" value="AMINOALKYLPHOSPHONATE N-ACETYLTRANSFERASE-RELATED-RELATED"/>
    <property type="match status" value="1"/>
</dbReference>
<sequence length="173" mass="19275">MLYRDREGRPYRVRAAAPADAAALVQMLERVGAEERYLVADGAGRTAAEQERLLAAAPPGYLVLVAEVEEAGPVGFLEILTGAYRKNRHTATLGMALLPEWRGRRLGDGLLEAAEAWARAREVEKISLAVFASNTAALRFYARHGYAEEGRRFRQYRIDGREVDEVWLAKFLA</sequence>
<dbReference type="InterPro" id="IPR050832">
    <property type="entry name" value="Bact_Acetyltransf"/>
</dbReference>
<evidence type="ECO:0000256" key="1">
    <source>
        <dbReference type="ARBA" id="ARBA00022679"/>
    </source>
</evidence>
<dbReference type="SUPFAM" id="SSF55729">
    <property type="entry name" value="Acyl-CoA N-acyltransferases (Nat)"/>
    <property type="match status" value="1"/>
</dbReference>
<dbReference type="InterPro" id="IPR000182">
    <property type="entry name" value="GNAT_dom"/>
</dbReference>
<dbReference type="KEGG" id="hfv:R50_0740"/>
<proteinExistence type="predicted"/>
<dbReference type="Pfam" id="PF00583">
    <property type="entry name" value="Acetyltransf_1"/>
    <property type="match status" value="1"/>
</dbReference>
<evidence type="ECO:0000313" key="4">
    <source>
        <dbReference type="EMBL" id="CAB1128246.1"/>
    </source>
</evidence>
<keyword evidence="5" id="KW-1185">Reference proteome</keyword>
<reference evidence="4 5" key="1">
    <citation type="submission" date="2020-02" db="EMBL/GenBank/DDBJ databases">
        <authorList>
            <person name="Hogendoorn C."/>
        </authorList>
    </citation>
    <scope>NUCLEOTIDE SEQUENCE [LARGE SCALE GENOMIC DNA]</scope>
    <source>
        <strain evidence="4">R501</strain>
    </source>
</reference>
<dbReference type="GO" id="GO:0016747">
    <property type="term" value="F:acyltransferase activity, transferring groups other than amino-acyl groups"/>
    <property type="evidence" value="ECO:0007669"/>
    <property type="project" value="InterPro"/>
</dbReference>
<gene>
    <name evidence="4" type="ORF">R50_0740</name>
</gene>
<evidence type="ECO:0000313" key="5">
    <source>
        <dbReference type="Proteomes" id="UP000503399"/>
    </source>
</evidence>
<name>A0A6F8ZE16_9FIRM</name>
<organism evidence="4 5">
    <name type="scientific">Candidatus Hydrogenisulfobacillus filiaventi</name>
    <dbReference type="NCBI Taxonomy" id="2707344"/>
    <lineage>
        <taxon>Bacteria</taxon>
        <taxon>Bacillati</taxon>
        <taxon>Bacillota</taxon>
        <taxon>Clostridia</taxon>
        <taxon>Eubacteriales</taxon>
        <taxon>Clostridiales Family XVII. Incertae Sedis</taxon>
        <taxon>Candidatus Hydrogenisulfobacillus</taxon>
    </lineage>
</organism>
<dbReference type="AlphaFoldDB" id="A0A6F8ZE16"/>
<dbReference type="InterPro" id="IPR016181">
    <property type="entry name" value="Acyl_CoA_acyltransferase"/>
</dbReference>
<dbReference type="EMBL" id="LR778114">
    <property type="protein sequence ID" value="CAB1128246.1"/>
    <property type="molecule type" value="Genomic_DNA"/>
</dbReference>
<dbReference type="Proteomes" id="UP000503399">
    <property type="component" value="Chromosome"/>
</dbReference>
<keyword evidence="2" id="KW-0012">Acyltransferase</keyword>
<protein>
    <submittedName>
        <fullName evidence="4">N-acetyltransferase</fullName>
    </submittedName>
</protein>
<accession>A0A6F8ZE16</accession>
<feature type="domain" description="N-acetyltransferase" evidence="3">
    <location>
        <begin position="11"/>
        <end position="173"/>
    </location>
</feature>
<evidence type="ECO:0000256" key="2">
    <source>
        <dbReference type="ARBA" id="ARBA00023315"/>
    </source>
</evidence>
<evidence type="ECO:0000259" key="3">
    <source>
        <dbReference type="PROSITE" id="PS51186"/>
    </source>
</evidence>
<dbReference type="Gene3D" id="3.40.630.30">
    <property type="match status" value="1"/>
</dbReference>